<feature type="transmembrane region" description="Helical" evidence="1">
    <location>
        <begin position="12"/>
        <end position="33"/>
    </location>
</feature>
<dbReference type="Pfam" id="PF10326">
    <property type="entry name" value="7TM_GPCR_Str"/>
    <property type="match status" value="1"/>
</dbReference>
<evidence type="ECO:0000313" key="3">
    <source>
        <dbReference type="Proteomes" id="UP000001940"/>
    </source>
</evidence>
<dbReference type="PANTHER" id="PTHR22943:SF26">
    <property type="entry name" value="SEVEN TM RECEPTOR"/>
    <property type="match status" value="1"/>
</dbReference>
<feature type="transmembrane region" description="Helical" evidence="1">
    <location>
        <begin position="292"/>
        <end position="313"/>
    </location>
</feature>
<feature type="transmembrane region" description="Helical" evidence="1">
    <location>
        <begin position="45"/>
        <end position="68"/>
    </location>
</feature>
<dbReference type="GeneID" id="186429"/>
<dbReference type="PIR" id="T22823">
    <property type="entry name" value="T22823"/>
</dbReference>
<accession>Q20914</accession>
<dbReference type="Proteomes" id="UP000001940">
    <property type="component" value="Chromosome V"/>
</dbReference>
<evidence type="ECO:0000256" key="1">
    <source>
        <dbReference type="SAM" id="Phobius"/>
    </source>
</evidence>
<dbReference type="PhylomeDB" id="Q20914"/>
<feature type="transmembrane region" description="Helical" evidence="1">
    <location>
        <begin position="88"/>
        <end position="113"/>
    </location>
</feature>
<keyword evidence="1" id="KW-0472">Membrane</keyword>
<reference evidence="2 3" key="1">
    <citation type="journal article" date="1998" name="Science">
        <title>Genome sequence of the nematode C. elegans: a platform for investigating biology.</title>
        <authorList>
            <consortium name="The C. elegans sequencing consortium"/>
            <person name="Sulson J.E."/>
            <person name="Waterston R."/>
        </authorList>
    </citation>
    <scope>NUCLEOTIDE SEQUENCE [LARGE SCALE GENOMIC DNA]</scope>
    <source>
        <strain evidence="2 3">Bristol N2</strain>
    </source>
</reference>
<dbReference type="GO" id="GO:0042048">
    <property type="term" value="P:olfactory behavior"/>
    <property type="evidence" value="ECO:0000318"/>
    <property type="project" value="GO_Central"/>
</dbReference>
<dbReference type="PANTHER" id="PTHR22943">
    <property type="entry name" value="7-TRANSMEMBRANE DOMAIN RECEPTOR C.ELEGANS"/>
    <property type="match status" value="1"/>
</dbReference>
<feature type="transmembrane region" description="Helical" evidence="1">
    <location>
        <begin position="257"/>
        <end position="280"/>
    </location>
</feature>
<gene>
    <name evidence="2 4" type="primary">str-118</name>
    <name evidence="2" type="ORF">CELE_F57A8.3</name>
    <name evidence="4" type="ORF">F57A8.3</name>
</gene>
<dbReference type="PaxDb" id="6239-F57A8.3a"/>
<dbReference type="eggNOG" id="ENOG502R6HQ">
    <property type="taxonomic scope" value="Eukaryota"/>
</dbReference>
<evidence type="ECO:0000313" key="2">
    <source>
        <dbReference type="EMBL" id="CAA94835.2"/>
    </source>
</evidence>
<dbReference type="GO" id="GO:0007186">
    <property type="term" value="P:G protein-coupled receptor signaling pathway"/>
    <property type="evidence" value="ECO:0000318"/>
    <property type="project" value="GO_Central"/>
</dbReference>
<protein>
    <submittedName>
        <fullName evidence="2">Seven TM Receptor</fullName>
    </submittedName>
</protein>
<dbReference type="ExpressionAtlas" id="Q20914">
    <property type="expression patterns" value="baseline and differential"/>
</dbReference>
<dbReference type="GO" id="GO:0038022">
    <property type="term" value="F:G protein-coupled olfactory receptor activity"/>
    <property type="evidence" value="ECO:0000318"/>
    <property type="project" value="GO_Central"/>
</dbReference>
<dbReference type="UCSC" id="F57A8.3">
    <property type="organism name" value="c. elegans"/>
</dbReference>
<dbReference type="FunCoup" id="Q20914">
    <property type="interactions" value="811"/>
</dbReference>
<keyword evidence="1" id="KW-1133">Transmembrane helix</keyword>
<keyword evidence="3" id="KW-1185">Reference proteome</keyword>
<dbReference type="HOGENOM" id="CLU_036335_2_0_1"/>
<organism evidence="2 3">
    <name type="scientific">Caenorhabditis elegans</name>
    <dbReference type="NCBI Taxonomy" id="6239"/>
    <lineage>
        <taxon>Eukaryota</taxon>
        <taxon>Metazoa</taxon>
        <taxon>Ecdysozoa</taxon>
        <taxon>Nematoda</taxon>
        <taxon>Chromadorea</taxon>
        <taxon>Rhabditida</taxon>
        <taxon>Rhabditina</taxon>
        <taxon>Rhabditomorpha</taxon>
        <taxon>Rhabditoidea</taxon>
        <taxon>Rhabditidae</taxon>
        <taxon>Peloderinae</taxon>
        <taxon>Caenorhabditis</taxon>
    </lineage>
</organism>
<keyword evidence="1" id="KW-0812">Transmembrane</keyword>
<dbReference type="InterPro" id="IPR019428">
    <property type="entry name" value="7TM_GPCR_serpentine_rcpt_Str"/>
</dbReference>
<dbReference type="STRING" id="6239.F57A8.3a.1"/>
<dbReference type="WormBase" id="F57A8.3a">
    <property type="protein sequence ID" value="CE52229"/>
    <property type="gene ID" value="WBGene00006169"/>
    <property type="gene designation" value="str-118"/>
</dbReference>
<proteinExistence type="predicted"/>
<dbReference type="SUPFAM" id="SSF81321">
    <property type="entry name" value="Family A G protein-coupled receptor-like"/>
    <property type="match status" value="1"/>
</dbReference>
<dbReference type="AlphaFoldDB" id="Q20914"/>
<name>Q20914_CAEEL</name>
<dbReference type="CTD" id="186429"/>
<evidence type="ECO:0000313" key="4">
    <source>
        <dbReference type="WormBase" id="F57A8.3a"/>
    </source>
</evidence>
<keyword evidence="2" id="KW-0675">Receptor</keyword>
<dbReference type="OrthoDB" id="5818029at2759"/>
<dbReference type="AGR" id="WB:WBGene00006169"/>
<feature type="transmembrane region" description="Helical" evidence="1">
    <location>
        <begin position="206"/>
        <end position="236"/>
    </location>
</feature>
<sequence>MVYSTWSTVTHIFGWFSFFTAIWATITLFVLIEKKSRKEFGGYKNFLRVYCFYAFIFSTIDWVVQPYAVMDINGLGYVFYSENRLFDLGYSLSHLLQILYCGCFIASSSFLSLNFIYRYVSSCHSHYLHYIQDFGLILIIAYCILPFVIWSICVYYIFSPTSEKTEYINMSTMQIENFNISGNPYVGVICYYILTTPLHNYGDVDWWTMGALLGLIIFQILFYGISLICGILTYRSNMKLLRLAQLSKKIYKTQMQLLRAIVIQAVVPLVSVYVPTAIMIGGGMVGIYMGEIGHFVVMSISIYPPLDSVVFLLSIRDFRNALFCNSKIDNRGDSSNIRPGTAKISDILTRRLNYQQPAIPTLTI</sequence>
<feature type="transmembrane region" description="Helical" evidence="1">
    <location>
        <begin position="134"/>
        <end position="158"/>
    </location>
</feature>
<dbReference type="RefSeq" id="NP_001343567.1">
    <property type="nucleotide sequence ID" value="NM_001356734.1"/>
</dbReference>
<dbReference type="EMBL" id="BX284605">
    <property type="protein sequence ID" value="CAA94835.2"/>
    <property type="molecule type" value="Genomic_DNA"/>
</dbReference>
<dbReference type="GO" id="GO:0005886">
    <property type="term" value="C:plasma membrane"/>
    <property type="evidence" value="ECO:0000318"/>
    <property type="project" value="GO_Central"/>
</dbReference>
<dbReference type="InParanoid" id="Q20914"/>